<organism evidence="3 4">
    <name type="scientific">Paradesertivirga mongoliensis</name>
    <dbReference type="NCBI Taxonomy" id="2100740"/>
    <lineage>
        <taxon>Bacteria</taxon>
        <taxon>Pseudomonadati</taxon>
        <taxon>Bacteroidota</taxon>
        <taxon>Sphingobacteriia</taxon>
        <taxon>Sphingobacteriales</taxon>
        <taxon>Sphingobacteriaceae</taxon>
        <taxon>Paradesertivirga</taxon>
    </lineage>
</organism>
<feature type="signal peptide" evidence="2">
    <location>
        <begin position="1"/>
        <end position="18"/>
    </location>
</feature>
<feature type="chain" id="PRO_5046008437" evidence="2">
    <location>
        <begin position="19"/>
        <end position="278"/>
    </location>
</feature>
<evidence type="ECO:0000313" key="4">
    <source>
        <dbReference type="Proteomes" id="UP001597387"/>
    </source>
</evidence>
<comment type="caution">
    <text evidence="3">The sequence shown here is derived from an EMBL/GenBank/DDBJ whole genome shotgun (WGS) entry which is preliminary data.</text>
</comment>
<reference evidence="4" key="1">
    <citation type="journal article" date="2019" name="Int. J. Syst. Evol. Microbiol.">
        <title>The Global Catalogue of Microorganisms (GCM) 10K type strain sequencing project: providing services to taxonomists for standard genome sequencing and annotation.</title>
        <authorList>
            <consortium name="The Broad Institute Genomics Platform"/>
            <consortium name="The Broad Institute Genome Sequencing Center for Infectious Disease"/>
            <person name="Wu L."/>
            <person name="Ma J."/>
        </authorList>
    </citation>
    <scope>NUCLEOTIDE SEQUENCE [LARGE SCALE GENOMIC DNA]</scope>
    <source>
        <strain evidence="4">KCTC 42217</strain>
    </source>
</reference>
<name>A0ABW4ZPC0_9SPHI</name>
<protein>
    <submittedName>
        <fullName evidence="3">Uncharacterized protein</fullName>
    </submittedName>
</protein>
<evidence type="ECO:0000256" key="1">
    <source>
        <dbReference type="SAM" id="MobiDB-lite"/>
    </source>
</evidence>
<keyword evidence="2" id="KW-0732">Signal</keyword>
<accession>A0ABW4ZPC0</accession>
<dbReference type="RefSeq" id="WP_255904843.1">
    <property type="nucleotide sequence ID" value="NZ_JAFMZO010000004.1"/>
</dbReference>
<sequence length="278" mass="29907">MRKIFLLLSMLSVCQVLIAQTDTTGRRRTNTRGDRNTEISSSSRTNVQRPQRQQLPQSPYRPNDPIGSDQPDVLLDVPHLYVDEITLEVENLTAKLALDARVANLVQLSAGVDLNIDKVKIGIKGVEASALLVVRLDNVRAIIEKTLQTVNDNPQLVEQLLNTVDNTVNTVGGVANTALQPGGVLSQTINTLGQTVQKTLDSAGNIVEKTLDTTGKVVNTKTVGKILDLPVISTTTNAAGNTVKRLRDTTGSVIEVVQDKAGKILSSRVISQGTNSTN</sequence>
<feature type="compositionally biased region" description="Polar residues" evidence="1">
    <location>
        <begin position="38"/>
        <end position="47"/>
    </location>
</feature>
<proteinExistence type="predicted"/>
<evidence type="ECO:0000313" key="3">
    <source>
        <dbReference type="EMBL" id="MFD2163943.1"/>
    </source>
</evidence>
<gene>
    <name evidence="3" type="ORF">ACFSJU_16155</name>
</gene>
<feature type="region of interest" description="Disordered" evidence="1">
    <location>
        <begin position="24"/>
        <end position="69"/>
    </location>
</feature>
<dbReference type="EMBL" id="JBHUHZ010000003">
    <property type="protein sequence ID" value="MFD2163943.1"/>
    <property type="molecule type" value="Genomic_DNA"/>
</dbReference>
<keyword evidence="4" id="KW-1185">Reference proteome</keyword>
<evidence type="ECO:0000256" key="2">
    <source>
        <dbReference type="SAM" id="SignalP"/>
    </source>
</evidence>
<feature type="compositionally biased region" description="Low complexity" evidence="1">
    <location>
        <begin position="48"/>
        <end position="61"/>
    </location>
</feature>
<dbReference type="Proteomes" id="UP001597387">
    <property type="component" value="Unassembled WGS sequence"/>
</dbReference>